<protein>
    <submittedName>
        <fullName evidence="2">Uncharacterized protein</fullName>
    </submittedName>
</protein>
<dbReference type="HOGENOM" id="CLU_111706_1_0_1"/>
<dbReference type="AlphaFoldDB" id="T1H344"/>
<evidence type="ECO:0000313" key="3">
    <source>
        <dbReference type="Proteomes" id="UP000015102"/>
    </source>
</evidence>
<keyword evidence="3" id="KW-1185">Reference proteome</keyword>
<reference evidence="2" key="2">
    <citation type="submission" date="2015-06" db="UniProtKB">
        <authorList>
            <consortium name="EnsemblMetazoa"/>
        </authorList>
    </citation>
    <scope>IDENTIFICATION</scope>
</reference>
<dbReference type="EnsemblMetazoa" id="MESCA010658-RA">
    <property type="protein sequence ID" value="MESCA010658-PA"/>
    <property type="gene ID" value="MESCA010658"/>
</dbReference>
<evidence type="ECO:0000313" key="2">
    <source>
        <dbReference type="EnsemblMetazoa" id="MESCA010658-PA"/>
    </source>
</evidence>
<proteinExistence type="predicted"/>
<reference evidence="3" key="1">
    <citation type="submission" date="2013-02" db="EMBL/GenBank/DDBJ databases">
        <authorList>
            <person name="Hughes D."/>
        </authorList>
    </citation>
    <scope>NUCLEOTIDE SEQUENCE</scope>
    <source>
        <strain>Durham</strain>
        <strain evidence="3">NC isolate 2 -- Noor lab</strain>
    </source>
</reference>
<dbReference type="Proteomes" id="UP000015102">
    <property type="component" value="Unassembled WGS sequence"/>
</dbReference>
<accession>T1H344</accession>
<dbReference type="EMBL" id="CAQQ02388927">
    <property type="status" value="NOT_ANNOTATED_CDS"/>
    <property type="molecule type" value="Genomic_DNA"/>
</dbReference>
<dbReference type="OMA" id="RHIECAY"/>
<dbReference type="STRING" id="36166.T1H344"/>
<name>T1H344_MEGSC</name>
<feature type="compositionally biased region" description="Basic and acidic residues" evidence="1">
    <location>
        <begin position="82"/>
        <end position="93"/>
    </location>
</feature>
<feature type="region of interest" description="Disordered" evidence="1">
    <location>
        <begin position="82"/>
        <end position="101"/>
    </location>
</feature>
<sequence>MSASPIARQACISQSQAIPQIKRVVITDPADMPANYSSTLVTLAHSPLCKTPPKNIPYCLVRGAPRTPFRKCVPSPKADIKKKQEEDSYKIEDQEQFQLEL</sequence>
<organism evidence="2 3">
    <name type="scientific">Megaselia scalaris</name>
    <name type="common">Humpbacked fly</name>
    <name type="synonym">Phora scalaris</name>
    <dbReference type="NCBI Taxonomy" id="36166"/>
    <lineage>
        <taxon>Eukaryota</taxon>
        <taxon>Metazoa</taxon>
        <taxon>Ecdysozoa</taxon>
        <taxon>Arthropoda</taxon>
        <taxon>Hexapoda</taxon>
        <taxon>Insecta</taxon>
        <taxon>Pterygota</taxon>
        <taxon>Neoptera</taxon>
        <taxon>Endopterygota</taxon>
        <taxon>Diptera</taxon>
        <taxon>Brachycera</taxon>
        <taxon>Muscomorpha</taxon>
        <taxon>Platypezoidea</taxon>
        <taxon>Phoridae</taxon>
        <taxon>Megaseliini</taxon>
        <taxon>Megaselia</taxon>
    </lineage>
</organism>
<evidence type="ECO:0000256" key="1">
    <source>
        <dbReference type="SAM" id="MobiDB-lite"/>
    </source>
</evidence>